<proteinExistence type="predicted"/>
<dbReference type="VEuPathDB" id="FungiDB:PV08_02294"/>
<evidence type="ECO:0008006" key="3">
    <source>
        <dbReference type="Google" id="ProtNLM"/>
    </source>
</evidence>
<protein>
    <recommendedName>
        <fullName evidence="3">Transcription factor domain-containing protein</fullName>
    </recommendedName>
</protein>
<gene>
    <name evidence="1" type="ORF">PV08_02294</name>
</gene>
<dbReference type="RefSeq" id="XP_016238223.1">
    <property type="nucleotide sequence ID" value="XM_016376653.1"/>
</dbReference>
<evidence type="ECO:0000313" key="2">
    <source>
        <dbReference type="Proteomes" id="UP000053328"/>
    </source>
</evidence>
<dbReference type="Proteomes" id="UP000053328">
    <property type="component" value="Unassembled WGS sequence"/>
</dbReference>
<accession>A0A0D1ZZC6</accession>
<evidence type="ECO:0000313" key="1">
    <source>
        <dbReference type="EMBL" id="KIW18007.1"/>
    </source>
</evidence>
<reference evidence="1 2" key="1">
    <citation type="submission" date="2015-01" db="EMBL/GenBank/DDBJ databases">
        <title>The Genome Sequence of Exophiala spinifera CBS89968.</title>
        <authorList>
            <consortium name="The Broad Institute Genomics Platform"/>
            <person name="Cuomo C."/>
            <person name="de Hoog S."/>
            <person name="Gorbushina A."/>
            <person name="Stielow B."/>
            <person name="Teixiera M."/>
            <person name="Abouelleil A."/>
            <person name="Chapman S.B."/>
            <person name="Priest M."/>
            <person name="Young S.K."/>
            <person name="Wortman J."/>
            <person name="Nusbaum C."/>
            <person name="Birren B."/>
        </authorList>
    </citation>
    <scope>NUCLEOTIDE SEQUENCE [LARGE SCALE GENOMIC DNA]</scope>
    <source>
        <strain evidence="1 2">CBS 89968</strain>
    </source>
</reference>
<dbReference type="OrthoDB" id="4140791at2759"/>
<dbReference type="HOGENOM" id="CLU_025452_1_0_1"/>
<organism evidence="1 2">
    <name type="scientific">Exophiala spinifera</name>
    <dbReference type="NCBI Taxonomy" id="91928"/>
    <lineage>
        <taxon>Eukaryota</taxon>
        <taxon>Fungi</taxon>
        <taxon>Dikarya</taxon>
        <taxon>Ascomycota</taxon>
        <taxon>Pezizomycotina</taxon>
        <taxon>Eurotiomycetes</taxon>
        <taxon>Chaetothyriomycetidae</taxon>
        <taxon>Chaetothyriales</taxon>
        <taxon>Herpotrichiellaceae</taxon>
        <taxon>Exophiala</taxon>
    </lineage>
</organism>
<dbReference type="EMBL" id="KN847493">
    <property type="protein sequence ID" value="KIW18007.1"/>
    <property type="molecule type" value="Genomic_DNA"/>
</dbReference>
<name>A0A0D1ZZC6_9EURO</name>
<dbReference type="AlphaFoldDB" id="A0A0D1ZZC6"/>
<sequence length="577" mass="65743">MTTSRPTIFRFVPQRPQRRQTQREHELEIANRRSHAATVTHMRKASLHLRYVPPGETRSGRAEKPILLNPESSALYPKKPTSVTGGHASVWQLLASLPEMEDEDEVVDLDSLVEVLSRGEPISTAPGGNSDAFNCYAISITSRINQVLAFARDVGIPGLFFTPFFHRISHPIAQPTVVKSSSILSSPSAVLNWELTSAALTDQGAALALVSSHVVVMCLFLPPPAARLFREIAMRMMSHSMLLLRNEIARFPATQGAPYKASKFLILQMYWLYRAESTARNFAAAAIHEKMLYRFIAELNDEDVDFKYYMYLCMMFWAVDTTIMTMKRDSYDPRPHGSKIIARLQRLAAPDLEYLPADYKYPDCIINHEPLRSVLVRSRRLATLMSNPLPAEVCADPIKRFNVSYFCVIQNFLDTLTLMDSYFDTTDGGNPFSLPTGGQKYLYAGACLTIVLVSRSLIDVTSINGVNLREASHIILPHLRRICELVRLTMTPFERTLFQELRLWIFYIGTLYEQRLLLKRVDPVETWFGDMLAIEASASQTVDWQSMKQILQKFLFSEFMEPHGEFWFESWLKSKNM</sequence>
<keyword evidence="2" id="KW-1185">Reference proteome</keyword>
<dbReference type="GeneID" id="27329377"/>